<accession>A0A9X2HCE8</accession>
<dbReference type="Proteomes" id="UP001139502">
    <property type="component" value="Unassembled WGS sequence"/>
</dbReference>
<organism evidence="1 2">
    <name type="scientific">Rothia santali</name>
    <dbReference type="NCBI Taxonomy" id="2949643"/>
    <lineage>
        <taxon>Bacteria</taxon>
        <taxon>Bacillati</taxon>
        <taxon>Actinomycetota</taxon>
        <taxon>Actinomycetes</taxon>
        <taxon>Micrococcales</taxon>
        <taxon>Micrococcaceae</taxon>
        <taxon>Rothia</taxon>
    </lineage>
</organism>
<gene>
    <name evidence="1" type="ORF">NBM05_03645</name>
</gene>
<evidence type="ECO:0000313" key="1">
    <source>
        <dbReference type="EMBL" id="MCP3425142.1"/>
    </source>
</evidence>
<name>A0A9X2HCE8_9MICC</name>
<reference evidence="1" key="1">
    <citation type="submission" date="2022-06" db="EMBL/GenBank/DDBJ databases">
        <title>Rothia sp. isolated from sandalwood seedling.</title>
        <authorList>
            <person name="Tuikhar N."/>
            <person name="Kirdat K."/>
            <person name="Thorat V."/>
            <person name="Swetha P."/>
            <person name="Padma S."/>
            <person name="Sundararaj R."/>
            <person name="Yadav A."/>
        </authorList>
    </citation>
    <scope>NUCLEOTIDE SEQUENCE</scope>
    <source>
        <strain evidence="1">AR01</strain>
    </source>
</reference>
<protein>
    <submittedName>
        <fullName evidence="1">Uncharacterized protein</fullName>
    </submittedName>
</protein>
<sequence>MGIKFTASAEKHHIPHGDAMYAIEHSVARVKIPGRDGHPGPVILIIGHPHGQTDRYLEVMYVIDPPRGLSIFHVMDLTDKYRHLLPERNQA</sequence>
<comment type="caution">
    <text evidence="1">The sequence shown here is derived from an EMBL/GenBank/DDBJ whole genome shotgun (WGS) entry which is preliminary data.</text>
</comment>
<evidence type="ECO:0000313" key="2">
    <source>
        <dbReference type="Proteomes" id="UP001139502"/>
    </source>
</evidence>
<dbReference type="AlphaFoldDB" id="A0A9X2HCE8"/>
<keyword evidence="2" id="KW-1185">Reference proteome</keyword>
<dbReference type="EMBL" id="JANAFB010000006">
    <property type="protein sequence ID" value="MCP3425142.1"/>
    <property type="molecule type" value="Genomic_DNA"/>
</dbReference>
<dbReference type="RefSeq" id="WP_254165187.1">
    <property type="nucleotide sequence ID" value="NZ_JANAFB010000006.1"/>
</dbReference>
<proteinExistence type="predicted"/>